<dbReference type="AlphaFoldDB" id="A0A0J5S8L6"/>
<dbReference type="InterPro" id="IPR001932">
    <property type="entry name" value="PPM-type_phosphatase-like_dom"/>
</dbReference>
<dbReference type="PANTHER" id="PTHR35801:SF1">
    <property type="entry name" value="PHOSPHOSERINE PHOSPHATASE RSBX"/>
    <property type="match status" value="1"/>
</dbReference>
<evidence type="ECO:0000313" key="2">
    <source>
        <dbReference type="Proteomes" id="UP000076510"/>
    </source>
</evidence>
<dbReference type="SUPFAM" id="SSF81606">
    <property type="entry name" value="PP2C-like"/>
    <property type="match status" value="1"/>
</dbReference>
<sequence length="198" mass="22380">MPYLQQNDVEVYAGQVSKNGNRFCGDSYFYTSTDDYFICVLADGLGSGVYAFESSHAVVEIVEENHHEDVDTLMDMCNEALQKKRGAAVAIVKVYYHSKEFVYSCVGNIRFYMYAPEGKMTYPLPVTGYLSGRPQKYKTQRFSYHSNSRFLIHSDGLNIPGVKSLMQKYPTLHGTLNEIEAKVDQKADDTTYIIGSLL</sequence>
<dbReference type="SMART" id="SM00331">
    <property type="entry name" value="PP2C_SIG"/>
    <property type="match status" value="1"/>
</dbReference>
<dbReference type="Gene3D" id="3.60.40.10">
    <property type="entry name" value="PPM-type phosphatase domain"/>
    <property type="match status" value="1"/>
</dbReference>
<dbReference type="InterPro" id="IPR036457">
    <property type="entry name" value="PPM-type-like_dom_sf"/>
</dbReference>
<protein>
    <submittedName>
        <fullName evidence="1">Phosphoserine phosphatase</fullName>
    </submittedName>
</protein>
<proteinExistence type="predicted"/>
<dbReference type="InterPro" id="IPR039248">
    <property type="entry name" value="Ptase_RsbX"/>
</dbReference>
<reference evidence="2" key="1">
    <citation type="submission" date="2016-01" db="EMBL/GenBank/DDBJ databases">
        <title>Whole genome sequencing of Bhargavaea cecembensis T14.</title>
        <authorList>
            <person name="Hong K.W."/>
        </authorList>
    </citation>
    <scope>NUCLEOTIDE SEQUENCE [LARGE SCALE GENOMIC DNA]</scope>
    <source>
        <strain evidence="2">M19</strain>
    </source>
</reference>
<dbReference type="PATRIC" id="fig|189381.10.peg.1828"/>
<dbReference type="Pfam" id="PF07228">
    <property type="entry name" value="SpoIIE"/>
    <property type="match status" value="1"/>
</dbReference>
<name>A0A0J5S8L6_9BACI</name>
<dbReference type="PANTHER" id="PTHR35801">
    <property type="entry name" value="PHOSPHOSERINE PHOSPHATASE RSBX"/>
    <property type="match status" value="1"/>
</dbReference>
<dbReference type="Proteomes" id="UP000076510">
    <property type="component" value="Unassembled WGS sequence"/>
</dbReference>
<dbReference type="EMBL" id="LQQY01000011">
    <property type="protein sequence ID" value="KZE50086.1"/>
    <property type="molecule type" value="Genomic_DNA"/>
</dbReference>
<organism evidence="1 2">
    <name type="scientific">Rossellomorea marisflavi</name>
    <dbReference type="NCBI Taxonomy" id="189381"/>
    <lineage>
        <taxon>Bacteria</taxon>
        <taxon>Bacillati</taxon>
        <taxon>Bacillota</taxon>
        <taxon>Bacilli</taxon>
        <taxon>Bacillales</taxon>
        <taxon>Bacillaceae</taxon>
        <taxon>Rossellomorea</taxon>
    </lineage>
</organism>
<dbReference type="RefSeq" id="WP_048007222.1">
    <property type="nucleotide sequence ID" value="NZ_CP047095.1"/>
</dbReference>
<evidence type="ECO:0000313" key="1">
    <source>
        <dbReference type="EMBL" id="KZE50086.1"/>
    </source>
</evidence>
<comment type="caution">
    <text evidence="1">The sequence shown here is derived from an EMBL/GenBank/DDBJ whole genome shotgun (WGS) entry which is preliminary data.</text>
</comment>
<gene>
    <name evidence="1" type="ORF">AV649_17845</name>
</gene>
<dbReference type="OrthoDB" id="1090916at2"/>
<accession>A0A0J5S8L6</accession>